<dbReference type="STRING" id="45351.A7TC02"/>
<feature type="non-terminal residue" evidence="2">
    <location>
        <position position="1"/>
    </location>
</feature>
<dbReference type="CDD" id="cd18490">
    <property type="entry name" value="BACK_BTBD8"/>
    <property type="match status" value="1"/>
</dbReference>
<dbReference type="EMBL" id="DS475879">
    <property type="protein sequence ID" value="EDO26446.1"/>
    <property type="molecule type" value="Genomic_DNA"/>
</dbReference>
<organism evidence="2 3">
    <name type="scientific">Nematostella vectensis</name>
    <name type="common">Starlet sea anemone</name>
    <dbReference type="NCBI Taxonomy" id="45351"/>
    <lineage>
        <taxon>Eukaryota</taxon>
        <taxon>Metazoa</taxon>
        <taxon>Cnidaria</taxon>
        <taxon>Anthozoa</taxon>
        <taxon>Hexacorallia</taxon>
        <taxon>Actiniaria</taxon>
        <taxon>Edwardsiidae</taxon>
        <taxon>Nematostella</taxon>
    </lineage>
</organism>
<feature type="domain" description="BTBD8 BACK" evidence="1">
    <location>
        <begin position="27"/>
        <end position="146"/>
    </location>
</feature>
<dbReference type="PANTHER" id="PTHR22427:SF7">
    <property type="entry name" value="GH15728P"/>
    <property type="match status" value="1"/>
</dbReference>
<dbReference type="Pfam" id="PF26017">
    <property type="entry name" value="BACK_BTBD8"/>
    <property type="match status" value="1"/>
</dbReference>
<accession>A7TC02</accession>
<dbReference type="Gene3D" id="3.30.710.10">
    <property type="entry name" value="Potassium Channel Kv1.1, Chain A"/>
    <property type="match status" value="1"/>
</dbReference>
<dbReference type="KEGG" id="nve:5496856"/>
<dbReference type="Proteomes" id="UP000001593">
    <property type="component" value="Unassembled WGS sequence"/>
</dbReference>
<dbReference type="HOGENOM" id="CLU_1340523_0_0_1"/>
<sequence>DLLQLSDMYCLEGLKNVIQAQLRIEKCHLFHKPCLDCSVGVMETVEIAHIFNFIELKQTCIRWITKYFDRVMGLKSFAAINKQLQDEILAELQGSLTIMICIDHLKKVDRLKFNTPHIKWAEPVHIVLTAFMDSCLTFIAQNFPVISQREEFLDMLQVRNMDHLGFFYIKVQTFVKMGKLFRDAATDQNISKIQKNDRKCMKNAF</sequence>
<evidence type="ECO:0000259" key="1">
    <source>
        <dbReference type="Pfam" id="PF26017"/>
    </source>
</evidence>
<dbReference type="InterPro" id="IPR011333">
    <property type="entry name" value="SKP1/BTB/POZ_sf"/>
</dbReference>
<dbReference type="PANTHER" id="PTHR22427">
    <property type="entry name" value="GH15728P"/>
    <property type="match status" value="1"/>
</dbReference>
<protein>
    <recommendedName>
        <fullName evidence="1">BTBD8 BACK domain-containing protein</fullName>
    </recommendedName>
</protein>
<reference evidence="2 3" key="1">
    <citation type="journal article" date="2007" name="Science">
        <title>Sea anemone genome reveals ancestral eumetazoan gene repertoire and genomic organization.</title>
        <authorList>
            <person name="Putnam N.H."/>
            <person name="Srivastava M."/>
            <person name="Hellsten U."/>
            <person name="Dirks B."/>
            <person name="Chapman J."/>
            <person name="Salamov A."/>
            <person name="Terry A."/>
            <person name="Shapiro H."/>
            <person name="Lindquist E."/>
            <person name="Kapitonov V.V."/>
            <person name="Jurka J."/>
            <person name="Genikhovich G."/>
            <person name="Grigoriev I.V."/>
            <person name="Lucas S.M."/>
            <person name="Steele R.E."/>
            <person name="Finnerty J.R."/>
            <person name="Technau U."/>
            <person name="Martindale M.Q."/>
            <person name="Rokhsar D.S."/>
        </authorList>
    </citation>
    <scope>NUCLEOTIDE SEQUENCE [LARGE SCALE GENOMIC DNA]</scope>
    <source>
        <strain evidence="3">CH2 X CH6</strain>
    </source>
</reference>
<evidence type="ECO:0000313" key="2">
    <source>
        <dbReference type="EMBL" id="EDO26446.1"/>
    </source>
</evidence>
<name>A7TC02_NEMVE</name>
<dbReference type="InParanoid" id="A7TC02"/>
<gene>
    <name evidence="2" type="ORF">NEMVEDRAFT_v1g225020</name>
</gene>
<dbReference type="AlphaFoldDB" id="A7TC02"/>
<evidence type="ECO:0000313" key="3">
    <source>
        <dbReference type="Proteomes" id="UP000001593"/>
    </source>
</evidence>
<dbReference type="InterPro" id="IPR043225">
    <property type="entry name" value="BACK_BTBD8"/>
</dbReference>
<proteinExistence type="predicted"/>
<keyword evidence="3" id="KW-1185">Reference proteome</keyword>
<dbReference type="PhylomeDB" id="A7TC02"/>